<dbReference type="PANTHER" id="PTHR47495:SF2">
    <property type="entry name" value="ALDEHYDE DEHYDROGENASE"/>
    <property type="match status" value="1"/>
</dbReference>
<dbReference type="AlphaFoldDB" id="A0A5A7NCI3"/>
<feature type="domain" description="Aldehyde oxidase/xanthine dehydrogenase a/b hammerhead" evidence="1">
    <location>
        <begin position="212"/>
        <end position="298"/>
    </location>
</feature>
<dbReference type="InterPro" id="IPR052516">
    <property type="entry name" value="N-heterocyclic_Hydroxylase"/>
</dbReference>
<keyword evidence="3" id="KW-1185">Reference proteome</keyword>
<dbReference type="Gene3D" id="3.90.1170.50">
    <property type="entry name" value="Aldehyde oxidase/xanthine dehydrogenase, a/b hammerhead"/>
    <property type="match status" value="1"/>
</dbReference>
<dbReference type="SMART" id="SM01008">
    <property type="entry name" value="Ald_Xan_dh_C"/>
    <property type="match status" value="1"/>
</dbReference>
<protein>
    <submittedName>
        <fullName evidence="2">Aldehyde dehydrogenase</fullName>
    </submittedName>
</protein>
<comment type="caution">
    <text evidence="2">The sequence shown here is derived from an EMBL/GenBank/DDBJ whole genome shotgun (WGS) entry which is preliminary data.</text>
</comment>
<dbReference type="InterPro" id="IPR006311">
    <property type="entry name" value="TAT_signal"/>
</dbReference>
<gene>
    <name evidence="2" type="ORF">JCM17846_23580</name>
</gene>
<organism evidence="2 3">
    <name type="scientific">Iodidimonas nitroreducens</name>
    <dbReference type="NCBI Taxonomy" id="1236968"/>
    <lineage>
        <taxon>Bacteria</taxon>
        <taxon>Pseudomonadati</taxon>
        <taxon>Pseudomonadota</taxon>
        <taxon>Alphaproteobacteria</taxon>
        <taxon>Iodidimonadales</taxon>
        <taxon>Iodidimonadaceae</taxon>
        <taxon>Iodidimonas</taxon>
    </lineage>
</organism>
<dbReference type="Pfam" id="PF20256">
    <property type="entry name" value="MoCoBD_2"/>
    <property type="match status" value="2"/>
</dbReference>
<proteinExistence type="predicted"/>
<dbReference type="InterPro" id="IPR037165">
    <property type="entry name" value="AldOxase/xan_DH_Mopterin-bd_sf"/>
</dbReference>
<dbReference type="PIRSF" id="PIRSF036389">
    <property type="entry name" value="IOR_B"/>
    <property type="match status" value="1"/>
</dbReference>
<dbReference type="InterPro" id="IPR000674">
    <property type="entry name" value="Ald_Oxase/Xan_DH_a/b"/>
</dbReference>
<dbReference type="InterPro" id="IPR008274">
    <property type="entry name" value="AldOxase/xan_DH_MoCoBD1"/>
</dbReference>
<evidence type="ECO:0000313" key="3">
    <source>
        <dbReference type="Proteomes" id="UP000324996"/>
    </source>
</evidence>
<reference evidence="2 3" key="1">
    <citation type="submission" date="2019-09" db="EMBL/GenBank/DDBJ databases">
        <title>NBRP : Genome information of microbial organism related human and environment.</title>
        <authorList>
            <person name="Hattori M."/>
            <person name="Oshima K."/>
            <person name="Inaba H."/>
            <person name="Suda W."/>
            <person name="Sakamoto M."/>
            <person name="Iino T."/>
            <person name="Kitahara M."/>
            <person name="Oshida Y."/>
            <person name="Iida T."/>
            <person name="Kudo T."/>
            <person name="Itoh T."/>
            <person name="Ohkuma M."/>
        </authorList>
    </citation>
    <scope>NUCLEOTIDE SEQUENCE [LARGE SCALE GENOMIC DNA]</scope>
    <source>
        <strain evidence="2 3">Q-1</strain>
    </source>
</reference>
<dbReference type="EMBL" id="BKCN01000012">
    <property type="protein sequence ID" value="GER04676.1"/>
    <property type="molecule type" value="Genomic_DNA"/>
</dbReference>
<name>A0A5A7NCI3_9PROT</name>
<dbReference type="PROSITE" id="PS51318">
    <property type="entry name" value="TAT"/>
    <property type="match status" value="1"/>
</dbReference>
<dbReference type="InterPro" id="IPR012368">
    <property type="entry name" value="OxRdtase_Mopterin-bd_su_IorB"/>
</dbReference>
<dbReference type="GO" id="GO:0016491">
    <property type="term" value="F:oxidoreductase activity"/>
    <property type="evidence" value="ECO:0007669"/>
    <property type="project" value="InterPro"/>
</dbReference>
<sequence length="761" mass="81163">MADLSTRIEQSGATRRQFLVGSVAGGLMMAFAARTSVLGAAKTLGEGAYAPSIWVQLGPDGRILVNIAKAEMGQHVGTALARVVAEELEADWADVEIVHVDSDPKWGYMVTGGSWSVHTTFDQLSRAGAAGRIAMIEAGARLLDVSPDQCIARQSTVICKDQKISYAKIVAAGAVDRSFSDEELAALSLKPASERRILGSPGTALDIPEKTTGAARYGIDAAVDGMVYARPVLPPTRYGSVIQSVDDGAARKIPGYLETIRIDDPSGTCQGWLAVIATSIHAANKAVDALKVTWQPGPNAKVDEQALLDEGDRLVNDPESGALWVREGEVDQAFARAASVVDTTYRTHSVLHFQLEPVNALAFEKDGHWHIHTGNQWQSLILPVVAKALAVTEDQITLHQYYLGGGFGRRLYGDYIIPAALTAKAVGKPVKMIFTRADDTGFDCARSPSVQKVRTALDDQGTPIAYDHAAAAGWPTYSMAPGFLAEKIEGGGKVDSFSISGADHWYSIENQRVRAIRNDLVQESFLPGWLRSVGPGWTGWAVEQHMDEVAHAAGVDPVAFRLSLLDGKGRNAGDSPANRGGALRLKAVLERAAEKAGWADRGSLPEGEGMGVATCFGQERAMPTWVACIAHVAVDKKSGAVRVKRLLSVVDAGTIVHPDGALAQMEGSSLWGLSMALYEGTAFKDGMMADRNLDRYTPLRMDQVPDLDIEFMDNDHMPSGLGEPGVIVVAPAIANAIFAATGVRLRDLPMRAADVKAALSG</sequence>
<dbReference type="Pfam" id="PF02738">
    <property type="entry name" value="MoCoBD_1"/>
    <property type="match status" value="1"/>
</dbReference>
<evidence type="ECO:0000259" key="1">
    <source>
        <dbReference type="SMART" id="SM01008"/>
    </source>
</evidence>
<dbReference type="Proteomes" id="UP000324996">
    <property type="component" value="Unassembled WGS sequence"/>
</dbReference>
<dbReference type="PANTHER" id="PTHR47495">
    <property type="entry name" value="ALDEHYDE DEHYDROGENASE"/>
    <property type="match status" value="1"/>
</dbReference>
<dbReference type="RefSeq" id="WP_081837131.1">
    <property type="nucleotide sequence ID" value="NZ_BKCN01000012.1"/>
</dbReference>
<evidence type="ECO:0000313" key="2">
    <source>
        <dbReference type="EMBL" id="GER04676.1"/>
    </source>
</evidence>
<dbReference type="SUPFAM" id="SSF56003">
    <property type="entry name" value="Molybdenum cofactor-binding domain"/>
    <property type="match status" value="2"/>
</dbReference>
<dbReference type="InterPro" id="IPR046867">
    <property type="entry name" value="AldOxase/xan_DH_MoCoBD2"/>
</dbReference>
<dbReference type="Gene3D" id="3.30.365.10">
    <property type="entry name" value="Aldehyde oxidase/xanthine dehydrogenase, molybdopterin binding domain"/>
    <property type="match status" value="4"/>
</dbReference>
<accession>A0A5A7NCI3</accession>